<dbReference type="Gene3D" id="3.40.47.10">
    <property type="match status" value="1"/>
</dbReference>
<sequence length="403" mass="42650">MTSIWIQGGYQTDFARNWVREGHDFADLTREVIEGTCAAAAIDPTDIGVIHVGNAFGELFTGQGHLGAMPATVCSELWGVPATRHEAACASGGTALLAAMADLRAGDYDVALVLGVELEKTVPGDKAAAYMGAAAWVGHEGGQAKFMWPYMFAEMAEVYDDRYGLDDSHLHRIAEINFGNARSNPNAQTRDWTGLVFGADDAANPAVEGRLRRLDCSQITDGGAGVVLVSDRYLRANPGRRPWAEVSGWGHTTAGLSLESKLGRREGSPYMLPHLRAAITSAMDRAQVGLDDLDGMEIHDCFTMSEYLTIDHLGLTEPGRSWQAIEDGVIERDGRLPINPSGGLLGGGHPVGASGIRMLLDAAAQVSGRAGEMQIDGAQTFGTVNFGGSTATCVTLVCAGVGE</sequence>
<name>L7L766_9ACTN</name>
<evidence type="ECO:0000313" key="3">
    <source>
        <dbReference type="EMBL" id="GAC56581.1"/>
    </source>
</evidence>
<evidence type="ECO:0000313" key="4">
    <source>
        <dbReference type="Proteomes" id="UP000053405"/>
    </source>
</evidence>
<evidence type="ECO:0000259" key="2">
    <source>
        <dbReference type="Pfam" id="PF22691"/>
    </source>
</evidence>
<dbReference type="eggNOG" id="COG0183">
    <property type="taxonomic scope" value="Bacteria"/>
</dbReference>
<dbReference type="InterPro" id="IPR055140">
    <property type="entry name" value="Thiolase_C_2"/>
</dbReference>
<dbReference type="AlphaFoldDB" id="L7L766"/>
<dbReference type="NCBIfam" id="NF004936">
    <property type="entry name" value="PRK06289.1"/>
    <property type="match status" value="1"/>
</dbReference>
<dbReference type="STRING" id="1121927.GOHSU_08_01090"/>
<evidence type="ECO:0008006" key="5">
    <source>
        <dbReference type="Google" id="ProtNLM"/>
    </source>
</evidence>
<dbReference type="PANTHER" id="PTHR42870:SF1">
    <property type="entry name" value="NON-SPECIFIC LIPID-TRANSFER PROTEIN-LIKE 2"/>
    <property type="match status" value="1"/>
</dbReference>
<proteinExistence type="predicted"/>
<dbReference type="InterPro" id="IPR020616">
    <property type="entry name" value="Thiolase_N"/>
</dbReference>
<keyword evidence="4" id="KW-1185">Reference proteome</keyword>
<dbReference type="CDD" id="cd00829">
    <property type="entry name" value="SCP-x_thiolase"/>
    <property type="match status" value="1"/>
</dbReference>
<dbReference type="Pfam" id="PF22691">
    <property type="entry name" value="Thiolase_C_1"/>
    <property type="match status" value="1"/>
</dbReference>
<dbReference type="InterPro" id="IPR016039">
    <property type="entry name" value="Thiolase-like"/>
</dbReference>
<organism evidence="3 4">
    <name type="scientific">Gordonia hirsuta DSM 44140 = NBRC 16056</name>
    <dbReference type="NCBI Taxonomy" id="1121927"/>
    <lineage>
        <taxon>Bacteria</taxon>
        <taxon>Bacillati</taxon>
        <taxon>Actinomycetota</taxon>
        <taxon>Actinomycetes</taxon>
        <taxon>Mycobacteriales</taxon>
        <taxon>Gordoniaceae</taxon>
        <taxon>Gordonia</taxon>
    </lineage>
</organism>
<dbReference type="PANTHER" id="PTHR42870">
    <property type="entry name" value="ACETYL-COA C-ACETYLTRANSFERASE"/>
    <property type="match status" value="1"/>
</dbReference>
<gene>
    <name evidence="3" type="ORF">GOHSU_08_01090</name>
</gene>
<evidence type="ECO:0000259" key="1">
    <source>
        <dbReference type="Pfam" id="PF00108"/>
    </source>
</evidence>
<dbReference type="Proteomes" id="UP000053405">
    <property type="component" value="Unassembled WGS sequence"/>
</dbReference>
<dbReference type="OrthoDB" id="9785768at2"/>
<feature type="domain" description="Thiolase C-terminal" evidence="2">
    <location>
        <begin position="275"/>
        <end position="397"/>
    </location>
</feature>
<dbReference type="PIRSF" id="PIRSF000429">
    <property type="entry name" value="Ac-CoA_Ac_transf"/>
    <property type="match status" value="1"/>
</dbReference>
<dbReference type="GO" id="GO:0016747">
    <property type="term" value="F:acyltransferase activity, transferring groups other than amino-acyl groups"/>
    <property type="evidence" value="ECO:0007669"/>
    <property type="project" value="InterPro"/>
</dbReference>
<dbReference type="InterPro" id="IPR002155">
    <property type="entry name" value="Thiolase"/>
</dbReference>
<protein>
    <recommendedName>
        <fullName evidence="5">Acetyl-CoA acyltransferase</fullName>
    </recommendedName>
</protein>
<dbReference type="RefSeq" id="WP_005937032.1">
    <property type="nucleotide sequence ID" value="NZ_ATVK01000043.1"/>
</dbReference>
<comment type="caution">
    <text evidence="3">The sequence shown here is derived from an EMBL/GenBank/DDBJ whole genome shotgun (WGS) entry which is preliminary data.</text>
</comment>
<dbReference type="EMBL" id="BANT01000008">
    <property type="protein sequence ID" value="GAC56581.1"/>
    <property type="molecule type" value="Genomic_DNA"/>
</dbReference>
<dbReference type="Pfam" id="PF00108">
    <property type="entry name" value="Thiolase_N"/>
    <property type="match status" value="1"/>
</dbReference>
<reference evidence="3 4" key="1">
    <citation type="submission" date="2012-12" db="EMBL/GenBank/DDBJ databases">
        <title>Whole genome shotgun sequence of Gordonia hirsuta NBRC 16056.</title>
        <authorList>
            <person name="Isaki-Nakamura S."/>
            <person name="Hosoyama A."/>
            <person name="Tsuchikane K."/>
            <person name="Katsumata H."/>
            <person name="Baba S."/>
            <person name="Yamazaki S."/>
            <person name="Fujita N."/>
        </authorList>
    </citation>
    <scope>NUCLEOTIDE SEQUENCE [LARGE SCALE GENOMIC DNA]</scope>
    <source>
        <strain evidence="3 4">NBRC 16056</strain>
    </source>
</reference>
<accession>L7L766</accession>
<dbReference type="SUPFAM" id="SSF53901">
    <property type="entry name" value="Thiolase-like"/>
    <property type="match status" value="2"/>
</dbReference>
<feature type="domain" description="Thiolase N-terminal" evidence="1">
    <location>
        <begin position="9"/>
        <end position="230"/>
    </location>
</feature>